<reference evidence="2" key="1">
    <citation type="submission" date="2019-02" db="EMBL/GenBank/DDBJ databases">
        <authorList>
            <consortium name="Genoscope - CEA"/>
            <person name="William W."/>
        </authorList>
    </citation>
    <scope>NUCLEOTIDE SEQUENCE [LARGE SCALE GENOMIC DNA]</scope>
    <source>
        <strain evidence="2">YSy11</strain>
    </source>
</reference>
<evidence type="ECO:0000256" key="1">
    <source>
        <dbReference type="SAM" id="MobiDB-lite"/>
    </source>
</evidence>
<dbReference type="EMBL" id="LR215729">
    <property type="protein sequence ID" value="VEV98680.1"/>
    <property type="molecule type" value="Genomic_DNA"/>
</dbReference>
<feature type="region of interest" description="Disordered" evidence="1">
    <location>
        <begin position="111"/>
        <end position="169"/>
    </location>
</feature>
<feature type="compositionally biased region" description="Low complexity" evidence="1">
    <location>
        <begin position="130"/>
        <end position="164"/>
    </location>
</feature>
<dbReference type="AlphaFoldDB" id="A0A653E7H4"/>
<gene>
    <name evidence="2" type="ORF">PMYSY11_3636</name>
</gene>
<proteinExistence type="predicted"/>
<protein>
    <submittedName>
        <fullName evidence="2">Uncharacterized protein</fullName>
    </submittedName>
</protein>
<organism evidence="2">
    <name type="scientific">Pseudomonas marincola</name>
    <dbReference type="NCBI Taxonomy" id="437900"/>
    <lineage>
        <taxon>Bacteria</taxon>
        <taxon>Pseudomonadati</taxon>
        <taxon>Pseudomonadota</taxon>
        <taxon>Gammaproteobacteria</taxon>
        <taxon>Pseudomonadales</taxon>
        <taxon>Pseudomonadaceae</taxon>
        <taxon>Pseudomonas</taxon>
    </lineage>
</organism>
<accession>A0A653E7H4</accession>
<sequence>MSKQPNPLDASEQQLIEHYRTHHDLQPSAVTDASIMQAASAAASAAARAAKKPAASSSVLSRLHAWLFAGERGGRWPVALASVMVIGVAVGLVFNTVEPEPTAYDSPAARQYAAPAMHEQQASKKVLERSQAQQSPQLSAPSAKPEMEAAAPPASVASMASSAESKTDNLQLAVDEQTRAQLLEILDLRKAGDTAEANARIQRLQQRLPALDIEQQLTRLAKER</sequence>
<evidence type="ECO:0000313" key="2">
    <source>
        <dbReference type="EMBL" id="VEV98680.1"/>
    </source>
</evidence>
<dbReference type="RefSeq" id="WP_150549052.1">
    <property type="nucleotide sequence ID" value="NZ_LR215729.2"/>
</dbReference>
<name>A0A653E7H4_9PSED</name>